<dbReference type="InterPro" id="IPR011990">
    <property type="entry name" value="TPR-like_helical_dom_sf"/>
</dbReference>
<feature type="domain" description="Pyrrolo-quinoline quinone repeat" evidence="1">
    <location>
        <begin position="475"/>
        <end position="649"/>
    </location>
</feature>
<dbReference type="PANTHER" id="PTHR34512">
    <property type="entry name" value="CELL SURFACE PROTEIN"/>
    <property type="match status" value="1"/>
</dbReference>
<proteinExistence type="predicted"/>
<dbReference type="Gene3D" id="2.40.10.480">
    <property type="match status" value="1"/>
</dbReference>
<dbReference type="Gene3D" id="1.25.40.10">
    <property type="entry name" value="Tetratricopeptide repeat domain"/>
    <property type="match status" value="2"/>
</dbReference>
<dbReference type="Pfam" id="PF13360">
    <property type="entry name" value="PQQ_2"/>
    <property type="match status" value="2"/>
</dbReference>
<dbReference type="InterPro" id="IPR002372">
    <property type="entry name" value="PQQ_rpt_dom"/>
</dbReference>
<dbReference type="InterPro" id="IPR018391">
    <property type="entry name" value="PQQ_b-propeller_rpt"/>
</dbReference>
<evidence type="ECO:0000313" key="3">
    <source>
        <dbReference type="Proteomes" id="UP000324233"/>
    </source>
</evidence>
<dbReference type="SUPFAM" id="SSF48452">
    <property type="entry name" value="TPR-like"/>
    <property type="match status" value="1"/>
</dbReference>
<sequence>MAAPTCFAQGVNRTAAKFIPDSSGPAETLLRNAASHARAGQWAEAVGIYQRIIDQYGEKVAGLPKEQGAGQAQDPGEDFQLFVDLRAYCHRTLASLPAEARAIYRARIDPLAESWFRDGSARRDASALRRVVDLAFCSSWGDDALELLGDLAFQDGRFGESLAMYRQLAPDREGGSYNLVYPDPSVDIARVAAKVLLCRAAAGETLNLPAELAGFAKRYPGASGPLAGRKGPYARTLEEALAADRLAPPAQPDGRWPTFAGGFRRERILPEPVDVGSQQWRVSLDRVMAGVGGNPYGNLRGMAVSAPGVPGERLLAYHPIVLGDQVLVSDGSRVLAYNLSERPASRPGASPTAIEPVWKHDPETVVPQAYKMSASTPRHTLTAVGGRIYARMGPATPSPYNSMNRGPSGGSSYIVALDWNAQGKLLWLQRAADLALPNRAPGQSNRSVNFEGTPVADGRNVFMAVTDRREQTSTYVACFDAETGARRWVRYLGAASPEVDNLMGMGMPFNPPPPGDFGHRLLSLDGPYLYYQTNLGAVIAIESETGSVRWVANYPRQEQTRSGGSDRDLNPAVIHEGLVIVAPSDASAIFAFRADTGRLAWRSDPIADEVKLTHLLGVAKGRLVATGDRVLLLDAKDGRLVSTWPDSGKSEGYGRGLLAGGRIYWPTKDRIEVLDQSTGVRAEPPIRLMESFHTTGGNLVAGDGYLIVAQADALVVFCQNSRLIERYRDELARDPNQASTHYRLARAAEAVGRDQVALDSYEQAARTARPSETIDGLPLADAAIDHQFRLLVRRGEQERGAGRHDAATASLEKASTLARTEADRLRARMLVADVDLDAGRPAEAVAILGSILADDRLRGLSLASEDGRRAVRADLLIGDRLASVVGKAGRAVYEPYEARARELLERGRREQDPRLLDELARAYPVARVVPEALLEMGKVHEGANRLSQASKSYKRLLTLANVPDVDRARALLRLARVYQAQNYLIASRDAYLQLQTRYARVRLPELTAGSTLGEVAAKELARPPLDQVAADRPRPPLSLPLARRWHLESPDRQPLRVMAAEGVLPGLQASRAFLQDGSRLTPLDPATGQARWSVELGKAASWVGYLSDKVLAANTERVVAIDPSTGLEQWKFAQRPGGKGRIAPDPFARPAAQGGAEAAPGQLHGFHLAGHRLYCLRGDQELVALDGDSGAVDWVFTSPGGPINDKIWVGPDRIVMQVQAPNQILVLETESGRPVTHTPLAEGEQFERAPVPVDEDHVLLVPDRRTVKKYDMSRGQFTWDYRESTEMPVNGPPRVIVDAERLLVLHDGRVLIRLDPVNGSRRWSTVLGIEDLSERPDAIACDGGRVYSVSQKRLRALSIEDGSPIWSHLLSGPENAVWSISLSARYVVVYPSLSDVAEEELESMPLMVRRQDNGALIQRFVFPAAIADVNVRLDPGGALVATSRSLWALSRAEPAADPASNSRP</sequence>
<evidence type="ECO:0000313" key="2">
    <source>
        <dbReference type="EMBL" id="QEH36864.1"/>
    </source>
</evidence>
<reference evidence="2 3" key="1">
    <citation type="submission" date="2019-08" db="EMBL/GenBank/DDBJ databases">
        <title>Deep-cultivation of Planctomycetes and their phenomic and genomic characterization uncovers novel biology.</title>
        <authorList>
            <person name="Wiegand S."/>
            <person name="Jogler M."/>
            <person name="Boedeker C."/>
            <person name="Pinto D."/>
            <person name="Vollmers J."/>
            <person name="Rivas-Marin E."/>
            <person name="Kohn T."/>
            <person name="Peeters S.H."/>
            <person name="Heuer A."/>
            <person name="Rast P."/>
            <person name="Oberbeckmann S."/>
            <person name="Bunk B."/>
            <person name="Jeske O."/>
            <person name="Meyerdierks A."/>
            <person name="Storesund J.E."/>
            <person name="Kallscheuer N."/>
            <person name="Luecker S."/>
            <person name="Lage O.M."/>
            <person name="Pohl T."/>
            <person name="Merkel B.J."/>
            <person name="Hornburger P."/>
            <person name="Mueller R.-W."/>
            <person name="Bruemmer F."/>
            <person name="Labrenz M."/>
            <person name="Spormann A.M."/>
            <person name="Op den Camp H."/>
            <person name="Overmann J."/>
            <person name="Amann R."/>
            <person name="Jetten M.S.M."/>
            <person name="Mascher T."/>
            <person name="Medema M.H."/>
            <person name="Devos D.P."/>
            <person name="Kaster A.-K."/>
            <person name="Ovreas L."/>
            <person name="Rohde M."/>
            <person name="Galperin M.Y."/>
            <person name="Jogler C."/>
        </authorList>
    </citation>
    <scope>NUCLEOTIDE SEQUENCE [LARGE SCALE GENOMIC DNA]</scope>
    <source>
        <strain evidence="2 3">OJF2</strain>
    </source>
</reference>
<gene>
    <name evidence="2" type="ORF">OJF2_54490</name>
</gene>
<dbReference type="InterPro" id="IPR015943">
    <property type="entry name" value="WD40/YVTN_repeat-like_dom_sf"/>
</dbReference>
<dbReference type="RefSeq" id="WP_148596500.1">
    <property type="nucleotide sequence ID" value="NZ_CP042997.1"/>
</dbReference>
<keyword evidence="3" id="KW-1185">Reference proteome</keyword>
<dbReference type="PANTHER" id="PTHR34512:SF30">
    <property type="entry name" value="OUTER MEMBRANE PROTEIN ASSEMBLY FACTOR BAMB"/>
    <property type="match status" value="1"/>
</dbReference>
<dbReference type="InterPro" id="IPR011047">
    <property type="entry name" value="Quinoprotein_ADH-like_sf"/>
</dbReference>
<name>A0A5B9W9C7_9BACT</name>
<protein>
    <submittedName>
        <fullName evidence="2">Outer membrane biogenesis protein BamB</fullName>
    </submittedName>
</protein>
<organism evidence="2 3">
    <name type="scientific">Aquisphaera giovannonii</name>
    <dbReference type="NCBI Taxonomy" id="406548"/>
    <lineage>
        <taxon>Bacteria</taxon>
        <taxon>Pseudomonadati</taxon>
        <taxon>Planctomycetota</taxon>
        <taxon>Planctomycetia</taxon>
        <taxon>Isosphaerales</taxon>
        <taxon>Isosphaeraceae</taxon>
        <taxon>Aquisphaera</taxon>
    </lineage>
</organism>
<dbReference type="EMBL" id="CP042997">
    <property type="protein sequence ID" value="QEH36864.1"/>
    <property type="molecule type" value="Genomic_DNA"/>
</dbReference>
<dbReference type="KEGG" id="agv:OJF2_54490"/>
<evidence type="ECO:0000259" key="1">
    <source>
        <dbReference type="Pfam" id="PF13360"/>
    </source>
</evidence>
<dbReference type="SMART" id="SM00564">
    <property type="entry name" value="PQQ"/>
    <property type="match status" value="8"/>
</dbReference>
<dbReference type="SMART" id="SM00028">
    <property type="entry name" value="TPR"/>
    <property type="match status" value="4"/>
</dbReference>
<accession>A0A5B9W9C7</accession>
<dbReference type="Gene3D" id="2.130.10.10">
    <property type="entry name" value="YVTN repeat-like/Quinoprotein amine dehydrogenase"/>
    <property type="match status" value="3"/>
</dbReference>
<dbReference type="SUPFAM" id="SSF50998">
    <property type="entry name" value="Quinoprotein alcohol dehydrogenase-like"/>
    <property type="match status" value="2"/>
</dbReference>
<dbReference type="InterPro" id="IPR019734">
    <property type="entry name" value="TPR_rpt"/>
</dbReference>
<feature type="domain" description="Pyrrolo-quinoline quinone repeat" evidence="1">
    <location>
        <begin position="1179"/>
        <end position="1375"/>
    </location>
</feature>
<dbReference type="OrthoDB" id="7051554at2"/>
<dbReference type="Proteomes" id="UP000324233">
    <property type="component" value="Chromosome"/>
</dbReference>